<comment type="similarity">
    <text evidence="1">Belongs to the oxygen-dependent FAD-linked oxidoreductase family.</text>
</comment>
<keyword evidence="7" id="KW-1185">Reference proteome</keyword>
<feature type="domain" description="FAD-binding PCMH-type" evidence="5">
    <location>
        <begin position="81"/>
        <end position="253"/>
    </location>
</feature>
<keyword evidence="3" id="KW-0274">FAD</keyword>
<dbReference type="SUPFAM" id="SSF56176">
    <property type="entry name" value="FAD-binding/transporter-associated domain-like"/>
    <property type="match status" value="1"/>
</dbReference>
<keyword evidence="2" id="KW-0285">Flavoprotein</keyword>
<dbReference type="OrthoDB" id="2151789at2759"/>
<evidence type="ECO:0000313" key="6">
    <source>
        <dbReference type="EMBL" id="PLB40141.1"/>
    </source>
</evidence>
<evidence type="ECO:0000259" key="5">
    <source>
        <dbReference type="PROSITE" id="PS51387"/>
    </source>
</evidence>
<evidence type="ECO:0000256" key="1">
    <source>
        <dbReference type="ARBA" id="ARBA00005466"/>
    </source>
</evidence>
<evidence type="ECO:0000256" key="3">
    <source>
        <dbReference type="ARBA" id="ARBA00022827"/>
    </source>
</evidence>
<dbReference type="STRING" id="41067.A0A2I2FHN6"/>
<dbReference type="PROSITE" id="PS51387">
    <property type="entry name" value="FAD_PCMH"/>
    <property type="match status" value="1"/>
</dbReference>
<keyword evidence="4" id="KW-0560">Oxidoreductase</keyword>
<evidence type="ECO:0000256" key="2">
    <source>
        <dbReference type="ARBA" id="ARBA00022630"/>
    </source>
</evidence>
<sequence>MAFNQFIQSLDLSNNEALKVRALLQSKVTDSLEQVATSSTGQNVALASSISKIVFRENIGWIGPESETYIATCEANWSATCHLNPSCIIQPADKHDVAKALRIITTLKVPFAIRSGGHNPNRGWASAGENAILIDMNRICDVVLSQNKKTVEIGPGNRWQKVYETLDGSGVSVIGGRTGDVGIGGLILGGGFPSFSSEYGLACDNVRAFEVVLSDSSIVNASRTENPDLFWALKGGGSNFGIVTKFTYWTVPIDKIWFAARIYEPSVNGQILKAIEEWQKAAENESRGSIIHHIGHKRTLLGWIYSSPVEFPPLFEMFYDIPYESSFVESTIGTILDFTKSTSNRVLGTPQKLRRDAFGITTRPSADFYTLAYDRWRQVTDELYEQTGCDMGMVVQPLTTSAMKIGRENGGNALNTAVEPQQWMSYLAQWVKEDDDERVQRAVFELRDYLRETAVQMDILLPFVFMNNATFAQDPLTGYGAQHIARMKEVSRKYDAEQVFQTLQGDGFLLRKV</sequence>
<dbReference type="InterPro" id="IPR016169">
    <property type="entry name" value="FAD-bd_PCMH_sub2"/>
</dbReference>
<reference evidence="6 7" key="1">
    <citation type="submission" date="2017-12" db="EMBL/GenBank/DDBJ databases">
        <authorList>
            <consortium name="DOE Joint Genome Institute"/>
            <person name="Haridas S."/>
            <person name="Kjaerbolling I."/>
            <person name="Vesth T.C."/>
            <person name="Frisvad J.C."/>
            <person name="Nybo J.L."/>
            <person name="Theobald S."/>
            <person name="Kuo A."/>
            <person name="Bowyer P."/>
            <person name="Matsuda Y."/>
            <person name="Mondo S."/>
            <person name="Lyhne E.K."/>
            <person name="Kogle M.E."/>
            <person name="Clum A."/>
            <person name="Lipzen A."/>
            <person name="Salamov A."/>
            <person name="Ngan C.Y."/>
            <person name="Daum C."/>
            <person name="Chiniquy J."/>
            <person name="Barry K."/>
            <person name="LaButti K."/>
            <person name="Simmons B.A."/>
            <person name="Magnuson J.K."/>
            <person name="Mortensen U.H."/>
            <person name="Larsen T.O."/>
            <person name="Grigoriev I.V."/>
            <person name="Baker S.E."/>
            <person name="Andersen M.R."/>
            <person name="Nordberg H.P."/>
            <person name="Cantor M.N."/>
            <person name="Hua S.X."/>
        </authorList>
    </citation>
    <scope>NUCLEOTIDE SEQUENCE [LARGE SCALE GENOMIC DNA]</scope>
    <source>
        <strain evidence="6 7">CBS 102.13</strain>
    </source>
</reference>
<proteinExistence type="inferred from homology"/>
<dbReference type="InterPro" id="IPR016166">
    <property type="entry name" value="FAD-bd_PCMH"/>
</dbReference>
<dbReference type="Gene3D" id="3.30.465.10">
    <property type="match status" value="1"/>
</dbReference>
<dbReference type="InterPro" id="IPR036318">
    <property type="entry name" value="FAD-bd_PCMH-like_sf"/>
</dbReference>
<dbReference type="PANTHER" id="PTHR42973:SF54">
    <property type="entry name" value="FAD-BINDING PCMH-TYPE DOMAIN-CONTAINING PROTEIN"/>
    <property type="match status" value="1"/>
</dbReference>
<dbReference type="Proteomes" id="UP000234585">
    <property type="component" value="Unassembled WGS sequence"/>
</dbReference>
<dbReference type="InterPro" id="IPR050416">
    <property type="entry name" value="FAD-linked_Oxidoreductase"/>
</dbReference>
<gene>
    <name evidence="6" type="ORF">BDW47DRAFT_135029</name>
</gene>
<dbReference type="Pfam" id="PF01565">
    <property type="entry name" value="FAD_binding_4"/>
    <property type="match status" value="1"/>
</dbReference>
<dbReference type="PANTHER" id="PTHR42973">
    <property type="entry name" value="BINDING OXIDOREDUCTASE, PUTATIVE (AFU_ORTHOLOGUE AFUA_1G17690)-RELATED"/>
    <property type="match status" value="1"/>
</dbReference>
<name>A0A2I2FHN6_ASPCN</name>
<evidence type="ECO:0000313" key="7">
    <source>
        <dbReference type="Proteomes" id="UP000234585"/>
    </source>
</evidence>
<dbReference type="RefSeq" id="XP_024674153.1">
    <property type="nucleotide sequence ID" value="XM_024818227.1"/>
</dbReference>
<dbReference type="GO" id="GO:0016491">
    <property type="term" value="F:oxidoreductase activity"/>
    <property type="evidence" value="ECO:0007669"/>
    <property type="project" value="UniProtKB-KW"/>
</dbReference>
<dbReference type="InterPro" id="IPR006094">
    <property type="entry name" value="Oxid_FAD_bind_N"/>
</dbReference>
<dbReference type="AlphaFoldDB" id="A0A2I2FHN6"/>
<dbReference type="GO" id="GO:0071949">
    <property type="term" value="F:FAD binding"/>
    <property type="evidence" value="ECO:0007669"/>
    <property type="project" value="InterPro"/>
</dbReference>
<evidence type="ECO:0000256" key="4">
    <source>
        <dbReference type="ARBA" id="ARBA00023002"/>
    </source>
</evidence>
<protein>
    <recommendedName>
        <fullName evidence="5">FAD-binding PCMH-type domain-containing protein</fullName>
    </recommendedName>
</protein>
<dbReference type="GeneID" id="36525387"/>
<dbReference type="EMBL" id="KZ559125">
    <property type="protein sequence ID" value="PLB40141.1"/>
    <property type="molecule type" value="Genomic_DNA"/>
</dbReference>
<accession>A0A2I2FHN6</accession>
<organism evidence="6 7">
    <name type="scientific">Aspergillus candidus</name>
    <dbReference type="NCBI Taxonomy" id="41067"/>
    <lineage>
        <taxon>Eukaryota</taxon>
        <taxon>Fungi</taxon>
        <taxon>Dikarya</taxon>
        <taxon>Ascomycota</taxon>
        <taxon>Pezizomycotina</taxon>
        <taxon>Eurotiomycetes</taxon>
        <taxon>Eurotiomycetidae</taxon>
        <taxon>Eurotiales</taxon>
        <taxon>Aspergillaceae</taxon>
        <taxon>Aspergillus</taxon>
        <taxon>Aspergillus subgen. Circumdati</taxon>
    </lineage>
</organism>